<dbReference type="PROSITE" id="PS50109">
    <property type="entry name" value="HIS_KIN"/>
    <property type="match status" value="1"/>
</dbReference>
<dbReference type="EC" id="2.7.13.3" evidence="2"/>
<keyword evidence="3 4" id="KW-0597">Phosphoprotein</keyword>
<evidence type="ECO:0000256" key="1">
    <source>
        <dbReference type="ARBA" id="ARBA00000085"/>
    </source>
</evidence>
<dbReference type="Proteomes" id="UP000249633">
    <property type="component" value="Unassembled WGS sequence"/>
</dbReference>
<dbReference type="SUPFAM" id="SSF55785">
    <property type="entry name" value="PYP-like sensor domain (PAS domain)"/>
    <property type="match status" value="1"/>
</dbReference>
<accession>A0A2W5DMI0</accession>
<dbReference type="Pfam" id="PF00512">
    <property type="entry name" value="HisKA"/>
    <property type="match status" value="1"/>
</dbReference>
<dbReference type="InterPro" id="IPR011006">
    <property type="entry name" value="CheY-like_superfamily"/>
</dbReference>
<dbReference type="PANTHER" id="PTHR43065">
    <property type="entry name" value="SENSOR HISTIDINE KINASE"/>
    <property type="match status" value="1"/>
</dbReference>
<dbReference type="InterPro" id="IPR000700">
    <property type="entry name" value="PAS-assoc_C"/>
</dbReference>
<dbReference type="SMART" id="SM00387">
    <property type="entry name" value="HATPase_c"/>
    <property type="match status" value="1"/>
</dbReference>
<dbReference type="Gene3D" id="1.10.287.130">
    <property type="match status" value="1"/>
</dbReference>
<dbReference type="CDD" id="cd00156">
    <property type="entry name" value="REC"/>
    <property type="match status" value="1"/>
</dbReference>
<evidence type="ECO:0000259" key="7">
    <source>
        <dbReference type="PROSITE" id="PS50113"/>
    </source>
</evidence>
<protein>
    <recommendedName>
        <fullName evidence="2">histidine kinase</fullName>
        <ecNumber evidence="2">2.7.13.3</ecNumber>
    </recommendedName>
</protein>
<dbReference type="GO" id="GO:0000155">
    <property type="term" value="F:phosphorelay sensor kinase activity"/>
    <property type="evidence" value="ECO:0007669"/>
    <property type="project" value="InterPro"/>
</dbReference>
<dbReference type="Pfam" id="PF00072">
    <property type="entry name" value="Response_reg"/>
    <property type="match status" value="1"/>
</dbReference>
<dbReference type="SUPFAM" id="SSF47384">
    <property type="entry name" value="Homodimeric domain of signal transducing histidine kinase"/>
    <property type="match status" value="1"/>
</dbReference>
<dbReference type="InterPro" id="IPR036097">
    <property type="entry name" value="HisK_dim/P_sf"/>
</dbReference>
<feature type="domain" description="Histidine kinase" evidence="5">
    <location>
        <begin position="471"/>
        <end position="694"/>
    </location>
</feature>
<dbReference type="InterPro" id="IPR003661">
    <property type="entry name" value="HisK_dim/P_dom"/>
</dbReference>
<gene>
    <name evidence="8" type="ORF">DI603_13600</name>
</gene>
<evidence type="ECO:0000313" key="8">
    <source>
        <dbReference type="EMBL" id="PZP30964.1"/>
    </source>
</evidence>
<dbReference type="InterPro" id="IPR003594">
    <property type="entry name" value="HATPase_dom"/>
</dbReference>
<dbReference type="CDD" id="cd12914">
    <property type="entry name" value="PDC1_DGC_like"/>
    <property type="match status" value="1"/>
</dbReference>
<dbReference type="InterPro" id="IPR005467">
    <property type="entry name" value="His_kinase_dom"/>
</dbReference>
<dbReference type="Gene3D" id="3.40.50.2300">
    <property type="match status" value="1"/>
</dbReference>
<dbReference type="InterPro" id="IPR001789">
    <property type="entry name" value="Sig_transdc_resp-reg_receiver"/>
</dbReference>
<dbReference type="InterPro" id="IPR036890">
    <property type="entry name" value="HATPase_C_sf"/>
</dbReference>
<reference evidence="8 9" key="1">
    <citation type="submission" date="2017-08" db="EMBL/GenBank/DDBJ databases">
        <title>Infants hospitalized years apart are colonized by the same room-sourced microbial strains.</title>
        <authorList>
            <person name="Brooks B."/>
            <person name="Olm M.R."/>
            <person name="Firek B.A."/>
            <person name="Baker R."/>
            <person name="Thomas B.C."/>
            <person name="Morowitz M.J."/>
            <person name="Banfield J.F."/>
        </authorList>
    </citation>
    <scope>NUCLEOTIDE SEQUENCE [LARGE SCALE GENOMIC DNA]</scope>
    <source>
        <strain evidence="8">S2_012_000_R2_81</strain>
    </source>
</reference>
<evidence type="ECO:0000259" key="6">
    <source>
        <dbReference type="PROSITE" id="PS50110"/>
    </source>
</evidence>
<dbReference type="Gene3D" id="3.30.565.10">
    <property type="entry name" value="Histidine kinase-like ATPase, C-terminal domain"/>
    <property type="match status" value="1"/>
</dbReference>
<dbReference type="SMART" id="SM00388">
    <property type="entry name" value="HisKA"/>
    <property type="match status" value="1"/>
</dbReference>
<comment type="caution">
    <text evidence="8">The sequence shown here is derived from an EMBL/GenBank/DDBJ whole genome shotgun (WGS) entry which is preliminary data.</text>
</comment>
<evidence type="ECO:0000256" key="4">
    <source>
        <dbReference type="PROSITE-ProRule" id="PRU00169"/>
    </source>
</evidence>
<evidence type="ECO:0000256" key="2">
    <source>
        <dbReference type="ARBA" id="ARBA00012438"/>
    </source>
</evidence>
<dbReference type="InterPro" id="IPR004358">
    <property type="entry name" value="Sig_transdc_His_kin-like_C"/>
</dbReference>
<evidence type="ECO:0000313" key="9">
    <source>
        <dbReference type="Proteomes" id="UP000249633"/>
    </source>
</evidence>
<evidence type="ECO:0000259" key="5">
    <source>
        <dbReference type="PROSITE" id="PS50109"/>
    </source>
</evidence>
<dbReference type="InterPro" id="IPR000014">
    <property type="entry name" value="PAS"/>
</dbReference>
<dbReference type="Pfam" id="PF08447">
    <property type="entry name" value="PAS_3"/>
    <property type="match status" value="1"/>
</dbReference>
<evidence type="ECO:0000256" key="3">
    <source>
        <dbReference type="ARBA" id="ARBA00022553"/>
    </source>
</evidence>
<dbReference type="PROSITE" id="PS50110">
    <property type="entry name" value="RESPONSE_REGULATORY"/>
    <property type="match status" value="1"/>
</dbReference>
<dbReference type="SUPFAM" id="SSF55874">
    <property type="entry name" value="ATPase domain of HSP90 chaperone/DNA topoisomerase II/histidine kinase"/>
    <property type="match status" value="1"/>
</dbReference>
<dbReference type="Gene3D" id="3.30.450.20">
    <property type="entry name" value="PAS domain"/>
    <property type="match status" value="3"/>
</dbReference>
<dbReference type="PROSITE" id="PS50113">
    <property type="entry name" value="PAC"/>
    <property type="match status" value="1"/>
</dbReference>
<dbReference type="CDD" id="cd12915">
    <property type="entry name" value="PDC2_DGC_like"/>
    <property type="match status" value="1"/>
</dbReference>
<dbReference type="InterPro" id="IPR013655">
    <property type="entry name" value="PAS_fold_3"/>
</dbReference>
<organism evidence="8 9">
    <name type="scientific">Roseateles depolymerans</name>
    <dbReference type="NCBI Taxonomy" id="76731"/>
    <lineage>
        <taxon>Bacteria</taxon>
        <taxon>Pseudomonadati</taxon>
        <taxon>Pseudomonadota</taxon>
        <taxon>Betaproteobacteria</taxon>
        <taxon>Burkholderiales</taxon>
        <taxon>Sphaerotilaceae</taxon>
        <taxon>Roseateles</taxon>
    </lineage>
</organism>
<feature type="domain" description="Response regulatory" evidence="6">
    <location>
        <begin position="714"/>
        <end position="830"/>
    </location>
</feature>
<feature type="domain" description="PAC" evidence="7">
    <location>
        <begin position="396"/>
        <end position="451"/>
    </location>
</feature>
<feature type="modified residue" description="4-aspartylphosphate" evidence="4">
    <location>
        <position position="765"/>
    </location>
</feature>
<dbReference type="PANTHER" id="PTHR43065:SF42">
    <property type="entry name" value="TWO-COMPONENT SENSOR PPRA"/>
    <property type="match status" value="1"/>
</dbReference>
<dbReference type="AlphaFoldDB" id="A0A2W5DMI0"/>
<dbReference type="InterPro" id="IPR035965">
    <property type="entry name" value="PAS-like_dom_sf"/>
</dbReference>
<dbReference type="SUPFAM" id="SSF52172">
    <property type="entry name" value="CheY-like"/>
    <property type="match status" value="1"/>
</dbReference>
<sequence length="838" mass="92093">MTATQRLRRWIIGVGAGVLLAFIASTAYDAWRLRQQVTQATTRELSNLARALSEEAERSLQAVDLLLTDTALWYQSSGSRLQDADIEMALRARASATPQVSVLTLSGPDGQQRFRSKVTGEPLANVADRPYFLRQREARDLGLFINPPLVTRSERRPGLIVSRRLETADGRFAGVVTAIVTLDELREVYDAIDLGPGSALLLTFDDGSLVVRQPADPRAERQVFPELSAGQSSAPRQRVSPVDGREKFIVSMPVSDRPLVMSVTRDAYNAFEPWRAEMWGLTGRALALVLIGVWTIALLLRQLRRLEQGEVALRRSEQRYELAMEAANEGHAEWNLESNRLFASERWRRLHELQATPGSTLATELLRAIDLHPDDLGPGRDALQRHLAGETGEVDIEYRVRLPRPEGQEPGWRWIHMRGRCLRDTQGKPTRFFCAAMDVTPRKEAEAEREKLQGQLRQAQHMESLGTLAGGIAHDFNNILGAILGHGEMAQRHAEHDPALARHLDRIMQAGARAKLLVRRILDFSRSGVRDRGLVNVDQAVDDALLLVSPTLPSHVHLQTRLSACDAAVIGDALQIHQLVSNLCSNAVGAMSREGVLSVQVRCEHLTQPRHLTHGLAQPGDWACIAVADQGSGIPAEVYPRMFDPFFSTKKVGEGTGLGLSVVHSIVTDMGGCIDVQSSPEHGTCFTLWLPRSGDVRPAGAGGESPLPRGDGQTLLIVDDEAPLVEFAEEMLAELGYEPVGFTSSQAALEAFARDPVRFDMVLTDETMPELSGVELTRQLLAIRPDLPVLAMSGYGGEELEQRVAQAGARALVRKPLSARELASAVAQMLRDGRRGFS</sequence>
<dbReference type="PRINTS" id="PR00344">
    <property type="entry name" value="BCTRLSENSOR"/>
</dbReference>
<name>A0A2W5DMI0_9BURK</name>
<dbReference type="CDD" id="cd00082">
    <property type="entry name" value="HisKA"/>
    <property type="match status" value="1"/>
</dbReference>
<dbReference type="SMART" id="SM00448">
    <property type="entry name" value="REC"/>
    <property type="match status" value="1"/>
</dbReference>
<dbReference type="NCBIfam" id="TIGR00229">
    <property type="entry name" value="sensory_box"/>
    <property type="match status" value="1"/>
</dbReference>
<proteinExistence type="predicted"/>
<dbReference type="Pfam" id="PF02518">
    <property type="entry name" value="HATPase_c"/>
    <property type="match status" value="1"/>
</dbReference>
<dbReference type="EMBL" id="QFOD01000012">
    <property type="protein sequence ID" value="PZP30964.1"/>
    <property type="molecule type" value="Genomic_DNA"/>
</dbReference>
<comment type="catalytic activity">
    <reaction evidence="1">
        <text>ATP + protein L-histidine = ADP + protein N-phospho-L-histidine.</text>
        <dbReference type="EC" id="2.7.13.3"/>
    </reaction>
</comment>